<accession>A0A9W8NSE9</accession>
<dbReference type="Proteomes" id="UP001142393">
    <property type="component" value="Unassembled WGS sequence"/>
</dbReference>
<feature type="compositionally biased region" description="Low complexity" evidence="1">
    <location>
        <begin position="237"/>
        <end position="251"/>
    </location>
</feature>
<proteinExistence type="predicted"/>
<feature type="compositionally biased region" description="Low complexity" evidence="1">
    <location>
        <begin position="102"/>
        <end position="131"/>
    </location>
</feature>
<keyword evidence="3" id="KW-1185">Reference proteome</keyword>
<evidence type="ECO:0000313" key="3">
    <source>
        <dbReference type="Proteomes" id="UP001142393"/>
    </source>
</evidence>
<name>A0A9W8NSE9_9AGAR</name>
<reference evidence="2 3" key="1">
    <citation type="journal article" date="2023" name="Proc. Natl. Acad. Sci. U.S.A.">
        <title>A global phylogenomic analysis of the shiitake genus Lentinula.</title>
        <authorList>
            <person name="Sierra-Patev S."/>
            <person name="Min B."/>
            <person name="Naranjo-Ortiz M."/>
            <person name="Looney B."/>
            <person name="Konkel Z."/>
            <person name="Slot J.C."/>
            <person name="Sakamoto Y."/>
            <person name="Steenwyk J.L."/>
            <person name="Rokas A."/>
            <person name="Carro J."/>
            <person name="Camarero S."/>
            <person name="Ferreira P."/>
            <person name="Molpeceres G."/>
            <person name="Ruiz-Duenas F.J."/>
            <person name="Serrano A."/>
            <person name="Henrissat B."/>
            <person name="Drula E."/>
            <person name="Hughes K.W."/>
            <person name="Mata J.L."/>
            <person name="Ishikawa N.K."/>
            <person name="Vargas-Isla R."/>
            <person name="Ushijima S."/>
            <person name="Smith C.A."/>
            <person name="Donoghue J."/>
            <person name="Ahrendt S."/>
            <person name="Andreopoulos W."/>
            <person name="He G."/>
            <person name="LaButti K."/>
            <person name="Lipzen A."/>
            <person name="Ng V."/>
            <person name="Riley R."/>
            <person name="Sandor L."/>
            <person name="Barry K."/>
            <person name="Martinez A.T."/>
            <person name="Xiao Y."/>
            <person name="Gibbons J.G."/>
            <person name="Terashima K."/>
            <person name="Grigoriev I.V."/>
            <person name="Hibbett D."/>
        </authorList>
    </citation>
    <scope>NUCLEOTIDE SEQUENCE [LARGE SCALE GENOMIC DNA]</scope>
    <source>
        <strain evidence="2 3">TFB7810</strain>
    </source>
</reference>
<organism evidence="2 3">
    <name type="scientific">Lentinula detonsa</name>
    <dbReference type="NCBI Taxonomy" id="2804962"/>
    <lineage>
        <taxon>Eukaryota</taxon>
        <taxon>Fungi</taxon>
        <taxon>Dikarya</taxon>
        <taxon>Basidiomycota</taxon>
        <taxon>Agaricomycotina</taxon>
        <taxon>Agaricomycetes</taxon>
        <taxon>Agaricomycetidae</taxon>
        <taxon>Agaricales</taxon>
        <taxon>Marasmiineae</taxon>
        <taxon>Omphalotaceae</taxon>
        <taxon>Lentinula</taxon>
    </lineage>
</organism>
<feature type="region of interest" description="Disordered" evidence="1">
    <location>
        <begin position="92"/>
        <end position="131"/>
    </location>
</feature>
<feature type="compositionally biased region" description="Basic and acidic residues" evidence="1">
    <location>
        <begin position="183"/>
        <end position="199"/>
    </location>
</feature>
<feature type="compositionally biased region" description="Low complexity" evidence="1">
    <location>
        <begin position="266"/>
        <end position="278"/>
    </location>
</feature>
<evidence type="ECO:0000256" key="1">
    <source>
        <dbReference type="SAM" id="MobiDB-lite"/>
    </source>
</evidence>
<feature type="compositionally biased region" description="Polar residues" evidence="1">
    <location>
        <begin position="213"/>
        <end position="222"/>
    </location>
</feature>
<sequence>MAAIQLLFACCVRGRTRRNHRRIEGLDEQVIPDEESRLIPPTLEPEPVVPDTVAQEIEERKARLGTIVRAKEGNMINTSAYAPFNVLNRPNRYSPQRYGLNRSGSSRRSPSRSVSREPSTTRRPSHSTHSVSRYGYLAQGYGYGAVGVSYNPSLVHTISIPAPLEPQSSVVQVQIESAAEGRASLERSPSKKRDSRKGTGENTDNAAAPAASGSGTESDSNNKPPPRPPPPHPRFRSSLVMSPSSTSLPKTTSHESFSDNNSVIINSSLGPNNSNSNSADGTVTKIRGLGVKLVQQPSLSAPGATSGGGNMGIGMSRRGRPKVKAGGAESSGSSGSLVRVWAGEDDNITEGAVGAIANGSGQSSSEVGLIIHTLFAMKTKHITRSPYTSKLLVFSVAYLPFRYHLPLLSQFRLLHLPHRTRIAIRILGNLYYNKILQCFLRRPNHRLYSRSRMKAN</sequence>
<feature type="compositionally biased region" description="Pro residues" evidence="1">
    <location>
        <begin position="223"/>
        <end position="232"/>
    </location>
</feature>
<gene>
    <name evidence="2" type="ORF">DFH05DRAFT_473845</name>
</gene>
<comment type="caution">
    <text evidence="2">The sequence shown here is derived from an EMBL/GenBank/DDBJ whole genome shotgun (WGS) entry which is preliminary data.</text>
</comment>
<dbReference type="AlphaFoldDB" id="A0A9W8NSE9"/>
<feature type="compositionally biased region" description="Low complexity" evidence="1">
    <location>
        <begin position="325"/>
        <end position="334"/>
    </location>
</feature>
<evidence type="ECO:0000313" key="2">
    <source>
        <dbReference type="EMBL" id="KAJ3739937.1"/>
    </source>
</evidence>
<feature type="region of interest" description="Disordered" evidence="1">
    <location>
        <begin position="179"/>
        <end position="281"/>
    </location>
</feature>
<protein>
    <submittedName>
        <fullName evidence="2">Uncharacterized protein</fullName>
    </submittedName>
</protein>
<feature type="region of interest" description="Disordered" evidence="1">
    <location>
        <begin position="298"/>
        <end position="334"/>
    </location>
</feature>
<dbReference type="EMBL" id="JANVFU010000016">
    <property type="protein sequence ID" value="KAJ3739937.1"/>
    <property type="molecule type" value="Genomic_DNA"/>
</dbReference>